<evidence type="ECO:0000313" key="1">
    <source>
        <dbReference type="EMBL" id="KAL1586615.1"/>
    </source>
</evidence>
<dbReference type="InterPro" id="IPR046670">
    <property type="entry name" value="DUF6540"/>
</dbReference>
<name>A0AB34KTF8_9PEZI</name>
<dbReference type="AlphaFoldDB" id="A0AB34KTF8"/>
<comment type="caution">
    <text evidence="1">The sequence shown here is derived from an EMBL/GenBank/DDBJ whole genome shotgun (WGS) entry which is preliminary data.</text>
</comment>
<keyword evidence="2" id="KW-1185">Reference proteome</keyword>
<dbReference type="GeneID" id="96006008"/>
<sequence>MAATTVQASVVIEKGIPLDYQKYRHTSLYFEFANLEPSATIQVIGPKKQYIFECKDDHDPTQNRSLAKIVALGSLAVETNRARLIQILQTVPIRNRDWDFDCQQWVEAALSRLKELGMLTSEAYTKGLDGMVDAISEAQDEE</sequence>
<gene>
    <name evidence="1" type="ORF">WHR41_04564</name>
</gene>
<protein>
    <submittedName>
        <fullName evidence="1">Uncharacterized protein</fullName>
    </submittedName>
</protein>
<organism evidence="1 2">
    <name type="scientific">Cladosporium halotolerans</name>
    <dbReference type="NCBI Taxonomy" id="1052096"/>
    <lineage>
        <taxon>Eukaryota</taxon>
        <taxon>Fungi</taxon>
        <taxon>Dikarya</taxon>
        <taxon>Ascomycota</taxon>
        <taxon>Pezizomycotina</taxon>
        <taxon>Dothideomycetes</taxon>
        <taxon>Dothideomycetidae</taxon>
        <taxon>Cladosporiales</taxon>
        <taxon>Cladosporiaceae</taxon>
        <taxon>Cladosporium</taxon>
    </lineage>
</organism>
<dbReference type="EMBL" id="JAAQHG020000013">
    <property type="protein sequence ID" value="KAL1586615.1"/>
    <property type="molecule type" value="Genomic_DNA"/>
</dbReference>
<dbReference type="Proteomes" id="UP000803884">
    <property type="component" value="Unassembled WGS sequence"/>
</dbReference>
<dbReference type="RefSeq" id="XP_069229720.1">
    <property type="nucleotide sequence ID" value="XM_069373170.1"/>
</dbReference>
<reference evidence="1 2" key="1">
    <citation type="journal article" date="2020" name="Microbiol. Resour. Announc.">
        <title>Draft Genome Sequence of a Cladosporium Species Isolated from the Mesophotic Ascidian Didemnum maculosum.</title>
        <authorList>
            <person name="Gioti A."/>
            <person name="Siaperas R."/>
            <person name="Nikolaivits E."/>
            <person name="Le Goff G."/>
            <person name="Ouazzani J."/>
            <person name="Kotoulas G."/>
            <person name="Topakas E."/>
        </authorList>
    </citation>
    <scope>NUCLEOTIDE SEQUENCE [LARGE SCALE GENOMIC DNA]</scope>
    <source>
        <strain evidence="1 2">TM138-S3</strain>
    </source>
</reference>
<accession>A0AB34KTF8</accession>
<dbReference type="Pfam" id="PF20174">
    <property type="entry name" value="DUF6540"/>
    <property type="match status" value="1"/>
</dbReference>
<evidence type="ECO:0000313" key="2">
    <source>
        <dbReference type="Proteomes" id="UP000803884"/>
    </source>
</evidence>
<proteinExistence type="predicted"/>